<dbReference type="InterPro" id="IPR021559">
    <property type="entry name" value="DUF3019"/>
</dbReference>
<accession>A0ABT0LGM4</accession>
<sequence>MGGEAVAHENKNQAILQLFPEFCITSSKQLSCDLKVELKWELNLFKPICILSNYHELMKWCNDSPRIKSLTLNINTEKDIRFIMIDKETNKTLAGAELKVTPALMPNLRRNFRNAWSLF</sequence>
<gene>
    <name evidence="1" type="ORF">L2764_20785</name>
</gene>
<organism evidence="1 2">
    <name type="scientific">Shewanella surugensis</name>
    <dbReference type="NCBI Taxonomy" id="212020"/>
    <lineage>
        <taxon>Bacteria</taxon>
        <taxon>Pseudomonadati</taxon>
        <taxon>Pseudomonadota</taxon>
        <taxon>Gammaproteobacteria</taxon>
        <taxon>Alteromonadales</taxon>
        <taxon>Shewanellaceae</taxon>
        <taxon>Shewanella</taxon>
    </lineage>
</organism>
<evidence type="ECO:0000313" key="2">
    <source>
        <dbReference type="Proteomes" id="UP001203423"/>
    </source>
</evidence>
<dbReference type="EMBL" id="JAKIKS010000111">
    <property type="protein sequence ID" value="MCL1126851.1"/>
    <property type="molecule type" value="Genomic_DNA"/>
</dbReference>
<evidence type="ECO:0000313" key="1">
    <source>
        <dbReference type="EMBL" id="MCL1126851.1"/>
    </source>
</evidence>
<dbReference type="Proteomes" id="UP001203423">
    <property type="component" value="Unassembled WGS sequence"/>
</dbReference>
<name>A0ABT0LGM4_9GAMM</name>
<dbReference type="Pfam" id="PF11456">
    <property type="entry name" value="DUF3019"/>
    <property type="match status" value="1"/>
</dbReference>
<reference evidence="1 2" key="1">
    <citation type="submission" date="2022-01" db="EMBL/GenBank/DDBJ databases">
        <title>Whole genome-based taxonomy of the Shewanellaceae.</title>
        <authorList>
            <person name="Martin-Rodriguez A.J."/>
        </authorList>
    </citation>
    <scope>NUCLEOTIDE SEQUENCE [LARGE SCALE GENOMIC DNA]</scope>
    <source>
        <strain evidence="1 2">DSM 17177</strain>
    </source>
</reference>
<protein>
    <submittedName>
        <fullName evidence="1">DUF3019 domain-containing protein</fullName>
    </submittedName>
</protein>
<comment type="caution">
    <text evidence="1">The sequence shown here is derived from an EMBL/GenBank/DDBJ whole genome shotgun (WGS) entry which is preliminary data.</text>
</comment>
<proteinExistence type="predicted"/>
<dbReference type="RefSeq" id="WP_248942276.1">
    <property type="nucleotide sequence ID" value="NZ_JAKIKS010000111.1"/>
</dbReference>
<keyword evidence="2" id="KW-1185">Reference proteome</keyword>